<dbReference type="CDD" id="cd06454">
    <property type="entry name" value="KBL_like"/>
    <property type="match status" value="1"/>
</dbReference>
<dbReference type="EMBL" id="RDQL01000010">
    <property type="protein sequence ID" value="RMW98798.1"/>
    <property type="molecule type" value="Genomic_DNA"/>
</dbReference>
<evidence type="ECO:0000256" key="10">
    <source>
        <dbReference type="PIRSR" id="PIRSR604723-51"/>
    </source>
</evidence>
<dbReference type="RefSeq" id="WP_122254234.1">
    <property type="nucleotide sequence ID" value="NZ_RDQL01000010.1"/>
</dbReference>
<evidence type="ECO:0000313" key="13">
    <source>
        <dbReference type="Proteomes" id="UP000267035"/>
    </source>
</evidence>
<evidence type="ECO:0000313" key="12">
    <source>
        <dbReference type="EMBL" id="RMW98798.1"/>
    </source>
</evidence>
<evidence type="ECO:0000259" key="11">
    <source>
        <dbReference type="Pfam" id="PF00155"/>
    </source>
</evidence>
<evidence type="ECO:0000256" key="6">
    <source>
        <dbReference type="ARBA" id="ARBA00022756"/>
    </source>
</evidence>
<dbReference type="PROSITE" id="PS00599">
    <property type="entry name" value="AA_TRANSFER_CLASS_2"/>
    <property type="match status" value="1"/>
</dbReference>
<dbReference type="UniPathway" id="UPA00078"/>
<dbReference type="EC" id="2.3.1.47" evidence="9"/>
<dbReference type="InterPro" id="IPR015422">
    <property type="entry name" value="PyrdxlP-dep_Trfase_small"/>
</dbReference>
<dbReference type="Gene3D" id="3.90.1150.10">
    <property type="entry name" value="Aspartate Aminotransferase, domain 1"/>
    <property type="match status" value="1"/>
</dbReference>
<evidence type="ECO:0000256" key="3">
    <source>
        <dbReference type="ARBA" id="ARBA00010008"/>
    </source>
</evidence>
<dbReference type="NCBIfam" id="TIGR00858">
    <property type="entry name" value="bioF"/>
    <property type="match status" value="1"/>
</dbReference>
<dbReference type="GO" id="GO:0008710">
    <property type="term" value="F:8-amino-7-oxononanoate synthase activity"/>
    <property type="evidence" value="ECO:0007669"/>
    <property type="project" value="UniProtKB-UniRule"/>
</dbReference>
<keyword evidence="12" id="KW-0012">Acyltransferase</keyword>
<keyword evidence="5 9" id="KW-0808">Transferase</keyword>
<feature type="binding site" evidence="9">
    <location>
        <position position="20"/>
    </location>
    <ligand>
        <name>substrate</name>
    </ligand>
</feature>
<evidence type="ECO:0000256" key="2">
    <source>
        <dbReference type="ARBA" id="ARBA00004746"/>
    </source>
</evidence>
<proteinExistence type="inferred from homology"/>
<feature type="binding site" evidence="9">
    <location>
        <position position="206"/>
    </location>
    <ligand>
        <name>pyridoxal 5'-phosphate</name>
        <dbReference type="ChEBI" id="CHEBI:597326"/>
    </ligand>
</feature>
<organism evidence="12 13">
    <name type="scientific">Allofranklinella schreckenbergeri</name>
    <dbReference type="NCBI Taxonomy" id="1076744"/>
    <lineage>
        <taxon>Bacteria</taxon>
        <taxon>Pseudomonadati</taxon>
        <taxon>Pseudomonadota</taxon>
        <taxon>Betaproteobacteria</taxon>
        <taxon>Burkholderiales</taxon>
        <taxon>Comamonadaceae</taxon>
        <taxon>Allofranklinella</taxon>
    </lineage>
</organism>
<dbReference type="Gene3D" id="3.40.640.10">
    <property type="entry name" value="Type I PLP-dependent aspartate aminotransferase-like (Major domain)"/>
    <property type="match status" value="1"/>
</dbReference>
<dbReference type="PANTHER" id="PTHR13693:SF100">
    <property type="entry name" value="8-AMINO-7-OXONONANOATE SYNTHASE"/>
    <property type="match status" value="1"/>
</dbReference>
<feature type="binding site" evidence="9">
    <location>
        <position position="178"/>
    </location>
    <ligand>
        <name>pyridoxal 5'-phosphate</name>
        <dbReference type="ChEBI" id="CHEBI:597326"/>
    </ligand>
</feature>
<dbReference type="SUPFAM" id="SSF53383">
    <property type="entry name" value="PLP-dependent transferases"/>
    <property type="match status" value="1"/>
</dbReference>
<evidence type="ECO:0000256" key="7">
    <source>
        <dbReference type="ARBA" id="ARBA00022898"/>
    </source>
</evidence>
<comment type="function">
    <text evidence="9">Catalyzes the decarboxylative condensation of pimeloyl-[acyl-carrier protein] and L-alanine to produce 8-amino-7-oxononanoate (AON), [acyl-carrier protein], and carbon dioxide.</text>
</comment>
<evidence type="ECO:0000256" key="8">
    <source>
        <dbReference type="ARBA" id="ARBA00047715"/>
    </source>
</evidence>
<dbReference type="PANTHER" id="PTHR13693">
    <property type="entry name" value="CLASS II AMINOTRANSFERASE/8-AMINO-7-OXONONANOATE SYNTHASE"/>
    <property type="match status" value="1"/>
</dbReference>
<sequence>MIWNELESALAQRREQGLLRTRRTLQSPAGPQAVVDGQALLAFCSNDYLGLAADARVAAALAEGAQRWGAGSGASHLVSGHLEPFEQLEAQLATFTGFERALFFSTGYMANLAIVPALVGRGDAVFADRLNHASLIDAVQLSRADHVRYAHNDMAALERLLAQSSARRKLILSDAVFSMDGDLAPLRELLALAERFDAWLVLDDAHGLGVLGPQGRGSLAHLGLAAAPRLILMGTLGKAVGVSGAFVAASTTVIEWLLQTARTYIFTTASSPAVACGVLAALEILAGSDGDARRAHLQRLIAHLRQALADAPWRLLPSHMAIQPLHVGDNHAALALQQHLMQQGLWVPAIRPPTVPAGTARLRISLSAAHTLADVDRLAVALLHASHLLTPPAAETPTPPCN</sequence>
<comment type="cofactor">
    <cofactor evidence="1 9 10">
        <name>pyridoxal 5'-phosphate</name>
        <dbReference type="ChEBI" id="CHEBI:597326"/>
    </cofactor>
</comment>
<dbReference type="GO" id="GO:0009102">
    <property type="term" value="P:biotin biosynthetic process"/>
    <property type="evidence" value="ECO:0007669"/>
    <property type="project" value="UniProtKB-UniRule"/>
</dbReference>
<name>A0A3M6Q8S2_9BURK</name>
<evidence type="ECO:0000256" key="1">
    <source>
        <dbReference type="ARBA" id="ARBA00001933"/>
    </source>
</evidence>
<protein>
    <recommendedName>
        <fullName evidence="9">8-amino-7-oxononanoate synthase</fullName>
        <shortName evidence="9">AONS</shortName>
        <ecNumber evidence="9">2.3.1.47</ecNumber>
    </recommendedName>
    <alternativeName>
        <fullName evidence="9">7-keto-8-amino-pelargonic acid synthase</fullName>
        <shortName evidence="9">7-KAP synthase</shortName>
        <shortName evidence="9">KAPA synthase</shortName>
    </alternativeName>
    <alternativeName>
        <fullName evidence="9">8-amino-7-ketopelargonate synthase</fullName>
    </alternativeName>
</protein>
<keyword evidence="6 9" id="KW-0093">Biotin biosynthesis</keyword>
<feature type="binding site" evidence="9">
    <location>
        <position position="132"/>
    </location>
    <ligand>
        <name>substrate</name>
    </ligand>
</feature>
<dbReference type="HAMAP" id="MF_01693">
    <property type="entry name" value="BioF_aminotrans_2"/>
    <property type="match status" value="1"/>
</dbReference>
<gene>
    <name evidence="9 12" type="primary">bioF</name>
    <name evidence="12" type="ORF">EBQ25_08415</name>
</gene>
<comment type="catalytic activity">
    <reaction evidence="8 9">
        <text>6-carboxyhexanoyl-[ACP] + L-alanine + H(+) = (8S)-8-amino-7-oxononanoate + holo-[ACP] + CO2</text>
        <dbReference type="Rhea" id="RHEA:42288"/>
        <dbReference type="Rhea" id="RHEA-COMP:9685"/>
        <dbReference type="Rhea" id="RHEA-COMP:9955"/>
        <dbReference type="ChEBI" id="CHEBI:15378"/>
        <dbReference type="ChEBI" id="CHEBI:16526"/>
        <dbReference type="ChEBI" id="CHEBI:57972"/>
        <dbReference type="ChEBI" id="CHEBI:64479"/>
        <dbReference type="ChEBI" id="CHEBI:78846"/>
        <dbReference type="ChEBI" id="CHEBI:149468"/>
        <dbReference type="EC" id="2.3.1.47"/>
    </reaction>
</comment>
<dbReference type="GO" id="GO:0030170">
    <property type="term" value="F:pyridoxal phosphate binding"/>
    <property type="evidence" value="ECO:0007669"/>
    <property type="project" value="UniProtKB-UniRule"/>
</dbReference>
<dbReference type="InterPro" id="IPR015424">
    <property type="entry name" value="PyrdxlP-dep_Trfase"/>
</dbReference>
<feature type="domain" description="Aminotransferase class I/classII large" evidence="11">
    <location>
        <begin position="41"/>
        <end position="382"/>
    </location>
</feature>
<dbReference type="InterPro" id="IPR015421">
    <property type="entry name" value="PyrdxlP-dep_Trfase_major"/>
</dbReference>
<feature type="modified residue" description="N6-(pyridoxal phosphate)lysine" evidence="9 10">
    <location>
        <position position="238"/>
    </location>
</feature>
<accession>A0A3M6Q8S2</accession>
<evidence type="ECO:0000256" key="4">
    <source>
        <dbReference type="ARBA" id="ARBA00011738"/>
    </source>
</evidence>
<dbReference type="InterPro" id="IPR001917">
    <property type="entry name" value="Aminotrans_II_pyridoxalP_BS"/>
</dbReference>
<comment type="similarity">
    <text evidence="3 9">Belongs to the class-II pyridoxal-phosphate-dependent aminotransferase family. BioF subfamily.</text>
</comment>
<dbReference type="InterPro" id="IPR050087">
    <property type="entry name" value="AON_synthase_class-II"/>
</dbReference>
<dbReference type="Proteomes" id="UP000267035">
    <property type="component" value="Unassembled WGS sequence"/>
</dbReference>
<dbReference type="AlphaFoldDB" id="A0A3M6Q8S2"/>
<comment type="pathway">
    <text evidence="2 9">Cofactor biosynthesis; biotin biosynthesis.</text>
</comment>
<evidence type="ECO:0000256" key="9">
    <source>
        <dbReference type="HAMAP-Rule" id="MF_01693"/>
    </source>
</evidence>
<keyword evidence="13" id="KW-1185">Reference proteome</keyword>
<feature type="binding site" evidence="9">
    <location>
        <position position="354"/>
    </location>
    <ligand>
        <name>substrate</name>
    </ligand>
</feature>
<dbReference type="InterPro" id="IPR004839">
    <property type="entry name" value="Aminotransferase_I/II_large"/>
</dbReference>
<feature type="binding site" evidence="9">
    <location>
        <position position="235"/>
    </location>
    <ligand>
        <name>pyridoxal 5'-phosphate</name>
        <dbReference type="ChEBI" id="CHEBI:597326"/>
    </ligand>
</feature>
<comment type="caution">
    <text evidence="12">The sequence shown here is derived from an EMBL/GenBank/DDBJ whole genome shotgun (WGS) entry which is preliminary data.</text>
</comment>
<feature type="binding site" evidence="9">
    <location>
        <begin position="107"/>
        <end position="108"/>
    </location>
    <ligand>
        <name>pyridoxal 5'-phosphate</name>
        <dbReference type="ChEBI" id="CHEBI:597326"/>
    </ligand>
</feature>
<dbReference type="InterPro" id="IPR022834">
    <property type="entry name" value="AONS_Proteobacteria"/>
</dbReference>
<comment type="subunit">
    <text evidence="4 9">Homodimer.</text>
</comment>
<dbReference type="Pfam" id="PF00155">
    <property type="entry name" value="Aminotran_1_2"/>
    <property type="match status" value="1"/>
</dbReference>
<evidence type="ECO:0000256" key="5">
    <source>
        <dbReference type="ARBA" id="ARBA00022679"/>
    </source>
</evidence>
<keyword evidence="7 9" id="KW-0663">Pyridoxal phosphate</keyword>
<reference evidence="12 13" key="1">
    <citation type="submission" date="2018-10" db="EMBL/GenBank/DDBJ databases">
        <title>Comamonadaceae CDC group NO-1 genome sequencing and assembly.</title>
        <authorList>
            <person name="Bernier A.-M."/>
            <person name="Bernard K."/>
        </authorList>
    </citation>
    <scope>NUCLEOTIDE SEQUENCE [LARGE SCALE GENOMIC DNA]</scope>
    <source>
        <strain evidence="12 13">NML161473</strain>
    </source>
</reference>
<dbReference type="InterPro" id="IPR004723">
    <property type="entry name" value="AONS_Archaea/Proteobacteria"/>
</dbReference>